<feature type="chain" id="PRO_5003980139" evidence="1">
    <location>
        <begin position="23"/>
        <end position="214"/>
    </location>
</feature>
<evidence type="ECO:0000313" key="2">
    <source>
        <dbReference type="EMBL" id="JAA54202.1"/>
    </source>
</evidence>
<dbReference type="InterPro" id="IPR012674">
    <property type="entry name" value="Calycin"/>
</dbReference>
<sequence>MTGRLSAATFVLVVFGATVCGAAYPGGRRVNHNYDFRKDIDSLNRTPKLLNVGTISNGMELKLFNLSERIWTYFSTWNDTFICKVEIARSVRGNTVFLETRYNRSNNSYSYTSKGTLSNVWRHEKPLNAMTVLDNNTRRLNEEIVFASQDYTCAVVYVGRLDDLQPFTFDLLVKQSQLKKGPSHECINQYNEEVSGRAFLQVNRTVYTSECSSQ</sequence>
<reference evidence="2" key="2">
    <citation type="journal article" date="2015" name="J. Proteomics">
        <title>Sexual differences in the sialomes of the zebra tick, Rhipicephalus pulchellus.</title>
        <authorList>
            <person name="Tan A.W."/>
            <person name="Francischetti I.M."/>
            <person name="Slovak M."/>
            <person name="Kini R.M."/>
            <person name="Ribeiro J.M."/>
        </authorList>
    </citation>
    <scope>NUCLEOTIDE SEQUENCE</scope>
    <source>
        <tissue evidence="2">Salivary gland</tissue>
    </source>
</reference>
<accession>L7LRN9</accession>
<dbReference type="SUPFAM" id="SSF50814">
    <property type="entry name" value="Lipocalins"/>
    <property type="match status" value="1"/>
</dbReference>
<proteinExistence type="evidence at transcript level"/>
<protein>
    <submittedName>
        <fullName evidence="2">Putative group i salivary lipocalin</fullName>
    </submittedName>
</protein>
<evidence type="ECO:0000256" key="1">
    <source>
        <dbReference type="SAM" id="SignalP"/>
    </source>
</evidence>
<keyword evidence="1" id="KW-0732">Signal</keyword>
<dbReference type="Pfam" id="PF02098">
    <property type="entry name" value="His_binding"/>
    <property type="match status" value="1"/>
</dbReference>
<dbReference type="Gene3D" id="2.40.128.20">
    <property type="match status" value="1"/>
</dbReference>
<dbReference type="GO" id="GO:0043176">
    <property type="term" value="F:amine binding"/>
    <property type="evidence" value="ECO:0007669"/>
    <property type="project" value="InterPro"/>
</dbReference>
<feature type="signal peptide" evidence="1">
    <location>
        <begin position="1"/>
        <end position="22"/>
    </location>
</feature>
<dbReference type="EMBL" id="GACK01010832">
    <property type="protein sequence ID" value="JAA54202.1"/>
    <property type="molecule type" value="mRNA"/>
</dbReference>
<dbReference type="InterPro" id="IPR002970">
    <property type="entry name" value="Tick_his-bd"/>
</dbReference>
<organism evidence="2">
    <name type="scientific">Rhipicephalus pulchellus</name>
    <name type="common">Yellow backed tick</name>
    <name type="synonym">Dermacentor pulchellus</name>
    <dbReference type="NCBI Taxonomy" id="72859"/>
    <lineage>
        <taxon>Eukaryota</taxon>
        <taxon>Metazoa</taxon>
        <taxon>Ecdysozoa</taxon>
        <taxon>Arthropoda</taxon>
        <taxon>Chelicerata</taxon>
        <taxon>Arachnida</taxon>
        <taxon>Acari</taxon>
        <taxon>Parasitiformes</taxon>
        <taxon>Ixodida</taxon>
        <taxon>Ixodoidea</taxon>
        <taxon>Ixodidae</taxon>
        <taxon>Rhipicephalinae</taxon>
        <taxon>Rhipicephalus</taxon>
        <taxon>Rhipicephalus</taxon>
    </lineage>
</organism>
<reference evidence="2" key="1">
    <citation type="submission" date="2012-11" db="EMBL/GenBank/DDBJ databases">
        <authorList>
            <person name="Lucero-Rivera Y.E."/>
            <person name="Tovar-Ramirez D."/>
        </authorList>
    </citation>
    <scope>NUCLEOTIDE SEQUENCE</scope>
    <source>
        <tissue evidence="2">Salivary gland</tissue>
    </source>
</reference>
<dbReference type="GO" id="GO:0030682">
    <property type="term" value="P:symbiont-mediated perturbation of host defenses"/>
    <property type="evidence" value="ECO:0007669"/>
    <property type="project" value="InterPro"/>
</dbReference>
<dbReference type="AlphaFoldDB" id="L7LRN9"/>
<name>L7LRN9_RHIPC</name>